<dbReference type="CDD" id="cd17470">
    <property type="entry name" value="T3SS_Flik_C"/>
    <property type="match status" value="1"/>
</dbReference>
<accession>A0A3N5DWN2</accession>
<feature type="region of interest" description="Disordered" evidence="1">
    <location>
        <begin position="349"/>
        <end position="384"/>
    </location>
</feature>
<evidence type="ECO:0000259" key="2">
    <source>
        <dbReference type="Pfam" id="PF02120"/>
    </source>
</evidence>
<protein>
    <recommendedName>
        <fullName evidence="2">Flagellar hook-length control protein-like C-terminal domain-containing protein</fullName>
    </recommendedName>
</protein>
<feature type="compositionally biased region" description="Polar residues" evidence="1">
    <location>
        <begin position="1"/>
        <end position="10"/>
    </location>
</feature>
<reference evidence="3 4" key="1">
    <citation type="submission" date="2018-11" db="EMBL/GenBank/DDBJ databases">
        <title>Draft genome sequence of Buttiauxella warmboldiae CCUG 35512.</title>
        <authorList>
            <person name="Salva-Serra F."/>
            <person name="Marathe N."/>
            <person name="Moore E."/>
            <person name="Svensson L."/>
            <person name="Engstrom-Jakobsson H."/>
        </authorList>
    </citation>
    <scope>NUCLEOTIDE SEQUENCE [LARGE SCALE GENOMIC DNA]</scope>
    <source>
        <strain evidence="3 4">CCUG 35512</strain>
    </source>
</reference>
<sequence length="407" mass="43074">MPGKSSSTITDENDFPAMLEKTSTAKPVAPVKETSTPSAAPEKRDEIQTEPVLPVLSTELAQFELTSLNPDVKLKKDADVFADPQLQALQQLIAQNAQAATIAPVAVPVPITAQPVVSEHLMPTVKADDKRNSEILLSPLVEEPSLPKELSPGSNIVSPENLKHKLATVPTPGPNVGKQAVETVAAGQHEEFLSMVKKAEGSVNAKEGGGTVMKPEMMQPLPVTQGSHLLLTPEPGLPPHIATIHDVSGTQAHVAPAAPPALLNQALGTPAWQQGLSQQLAYFSRNGIHHAELHLHPEDLGTLKINLRLNNDRVQLHFVTENHQVSAALEAAMPHLRTSLAESGINLGQSSVGAESSSSGNLFSQSGGSSGHPFEDDSAPEGGHMVEDNEQVITRTIHYSGGINTFA</sequence>
<dbReference type="Pfam" id="PF02120">
    <property type="entry name" value="Flg_hook"/>
    <property type="match status" value="1"/>
</dbReference>
<dbReference type="PANTHER" id="PTHR37533:SF2">
    <property type="entry name" value="FLAGELLAR HOOK-LENGTH CONTROL PROTEIN"/>
    <property type="match status" value="1"/>
</dbReference>
<keyword evidence="4" id="KW-1185">Reference proteome</keyword>
<dbReference type="InterPro" id="IPR021136">
    <property type="entry name" value="Flagellar_hook_control-like_C"/>
</dbReference>
<name>A0A3N5DWN2_9ENTR</name>
<gene>
    <name evidence="3" type="ORF">EHN07_11880</name>
</gene>
<dbReference type="AlphaFoldDB" id="A0A3N5DWN2"/>
<dbReference type="PANTHER" id="PTHR37533">
    <property type="entry name" value="FLAGELLAR HOOK-LENGTH CONTROL PROTEIN"/>
    <property type="match status" value="1"/>
</dbReference>
<evidence type="ECO:0000256" key="1">
    <source>
        <dbReference type="SAM" id="MobiDB-lite"/>
    </source>
</evidence>
<feature type="domain" description="Flagellar hook-length control protein-like C-terminal" evidence="2">
    <location>
        <begin position="278"/>
        <end position="359"/>
    </location>
</feature>
<proteinExistence type="predicted"/>
<dbReference type="InterPro" id="IPR052563">
    <property type="entry name" value="FliK"/>
</dbReference>
<feature type="compositionally biased region" description="Low complexity" evidence="1">
    <location>
        <begin position="349"/>
        <end position="367"/>
    </location>
</feature>
<evidence type="ECO:0000313" key="3">
    <source>
        <dbReference type="EMBL" id="RPH26539.1"/>
    </source>
</evidence>
<comment type="caution">
    <text evidence="3">The sequence shown here is derived from an EMBL/GenBank/DDBJ whole genome shotgun (WGS) entry which is preliminary data.</text>
</comment>
<feature type="region of interest" description="Disordered" evidence="1">
    <location>
        <begin position="1"/>
        <end position="48"/>
    </location>
</feature>
<evidence type="ECO:0000313" key="4">
    <source>
        <dbReference type="Proteomes" id="UP000268615"/>
    </source>
</evidence>
<dbReference type="OrthoDB" id="1792985at2"/>
<organism evidence="3 4">
    <name type="scientific">Buttiauxella warmboldiae</name>
    <dbReference type="NCBI Taxonomy" id="82993"/>
    <lineage>
        <taxon>Bacteria</taxon>
        <taxon>Pseudomonadati</taxon>
        <taxon>Pseudomonadota</taxon>
        <taxon>Gammaproteobacteria</taxon>
        <taxon>Enterobacterales</taxon>
        <taxon>Enterobacteriaceae</taxon>
        <taxon>Buttiauxella</taxon>
    </lineage>
</organism>
<dbReference type="InterPro" id="IPR038610">
    <property type="entry name" value="FliK-like_C_sf"/>
</dbReference>
<dbReference type="Gene3D" id="3.30.750.140">
    <property type="match status" value="1"/>
</dbReference>
<dbReference type="EMBL" id="RPOH01000045">
    <property type="protein sequence ID" value="RPH26539.1"/>
    <property type="molecule type" value="Genomic_DNA"/>
</dbReference>
<dbReference type="Proteomes" id="UP000268615">
    <property type="component" value="Unassembled WGS sequence"/>
</dbReference>